<feature type="domain" description="ATPase BadF/BadG/BcrA/BcrD type" evidence="5">
    <location>
        <begin position="333"/>
        <end position="584"/>
    </location>
</feature>
<keyword evidence="2" id="KW-0479">Metal-binding</keyword>
<dbReference type="PANTHER" id="PTHR32329:SF7">
    <property type="entry name" value="ACTIVATOR OF 2-HYDROXYACYL-COA-HYDRATASE"/>
    <property type="match status" value="1"/>
</dbReference>
<evidence type="ECO:0000256" key="3">
    <source>
        <dbReference type="ARBA" id="ARBA00023004"/>
    </source>
</evidence>
<dbReference type="InterPro" id="IPR018709">
    <property type="entry name" value="CoA_activase_DUF2229"/>
</dbReference>
<comment type="cofactor">
    <cofactor evidence="1">
        <name>[4Fe-4S] cluster</name>
        <dbReference type="ChEBI" id="CHEBI:49883"/>
    </cofactor>
</comment>
<proteinExistence type="predicted"/>
<reference evidence="7" key="1">
    <citation type="journal article" date="2021" name="ISME J.">
        <title>Fine-scale metabolic discontinuity in a stratified prokaryote microbiome of a Red Sea deep halocline.</title>
        <authorList>
            <person name="Michoud G."/>
            <person name="Ngugi D.K."/>
            <person name="Barozzi A."/>
            <person name="Merlino G."/>
            <person name="Calleja M.L."/>
            <person name="Delgado-Huertas A."/>
            <person name="Moran X.A.G."/>
            <person name="Daffonchio D."/>
        </authorList>
    </citation>
    <scope>NUCLEOTIDE SEQUENCE</scope>
    <source>
        <strain evidence="7">SuakinDeep_MAG55_1</strain>
    </source>
</reference>
<feature type="domain" description="DUF2229" evidence="6">
    <location>
        <begin position="691"/>
        <end position="909"/>
    </location>
</feature>
<keyword evidence="3" id="KW-0408">Iron</keyword>
<dbReference type="InterPro" id="IPR043129">
    <property type="entry name" value="ATPase_NBD"/>
</dbReference>
<dbReference type="Gene3D" id="3.30.420.40">
    <property type="match status" value="4"/>
</dbReference>
<evidence type="ECO:0000256" key="4">
    <source>
        <dbReference type="ARBA" id="ARBA00023014"/>
    </source>
</evidence>
<evidence type="ECO:0008006" key="9">
    <source>
        <dbReference type="Google" id="ProtNLM"/>
    </source>
</evidence>
<comment type="caution">
    <text evidence="7">The sequence shown here is derived from an EMBL/GenBank/DDBJ whole genome shotgun (WGS) entry which is preliminary data.</text>
</comment>
<dbReference type="GO" id="GO:0046872">
    <property type="term" value="F:metal ion binding"/>
    <property type="evidence" value="ECO:0007669"/>
    <property type="project" value="UniProtKB-KW"/>
</dbReference>
<dbReference type="Pfam" id="PF09989">
    <property type="entry name" value="DUF2229"/>
    <property type="match status" value="1"/>
</dbReference>
<evidence type="ECO:0000313" key="7">
    <source>
        <dbReference type="EMBL" id="MBS1259401.1"/>
    </source>
</evidence>
<feature type="domain" description="ATPase BadF/BadG/BcrA/BcrD type" evidence="5">
    <location>
        <begin position="17"/>
        <end position="275"/>
    </location>
</feature>
<evidence type="ECO:0000256" key="1">
    <source>
        <dbReference type="ARBA" id="ARBA00001966"/>
    </source>
</evidence>
<gene>
    <name evidence="7" type="ORF">MAG551_02471</name>
</gene>
<evidence type="ECO:0000313" key="8">
    <source>
        <dbReference type="Proteomes" id="UP000722750"/>
    </source>
</evidence>
<evidence type="ECO:0000259" key="5">
    <source>
        <dbReference type="Pfam" id="PF01869"/>
    </source>
</evidence>
<dbReference type="Pfam" id="PF01869">
    <property type="entry name" value="BcrAD_BadFG"/>
    <property type="match status" value="2"/>
</dbReference>
<sequence length="1426" mass="159376">MIRSLEKNPQKKQKKYIGIDIGSVSVKTVLVNEEKEVLENHYVRSHGQPLETVLIVLKEMFNRVETDEIEGISATGSGGKLLSDIIGISFINEIVAQSMATSVLHPEVRTVIEIGGEDSKLIMLEPDEAGGKNLKVSDFSMNTMCAAGTGSFLDQQSTRIGVSIENEFGKLAAKSTSPPRIAGRCSVFAKSDMIHLQQVGTETHDIVSGLCYALTRNFKSNIGKGKEFVKPIAFQGGVAANTGIVKAFEDILDLREGELIIPKYFNTMGAIGCALTLIDKGISSPFKGLQAIDDYLRDRKGKDTNLKKLACNNYKINVKPFKLSTRKKTDAYVGVDVGSISTNVVVIDKDKNVLSRRYLMTAGKPLEAVRQGLLEVGDEVGKKVTVKGVGVTGSGRYLTGEFIGADIVKNEITAHGTAAAWVDKDVDTIFEIGGQDSKYISLEHGAIVDFTMNKVCAAGTGSFLEEQSEKLDVNIKKEFGNRALDSCCPSQLGERCTVFMESDLNHHQQLGVPKDDLLAGLSYSIVLNYINRVVEKRKIGDTIFLQGGVAANRGVKAAFEKITGREIIVPPHHDVMGAIGSAIISMEEKTWSESGFKGFDLSNRKYETTSFVCRDCSNICEIRKVTITGESPLHYGSRCGKFDDEKKIKKSKNLPRLFYERNRQLYGPYYTDRKTKSVVQKRENGNKSYGRIGIPQASTFFELFPMWRTFFTELGFDIVISKNTNRGIINKGIEHVNAETCFPIKVSHGHVADMLDKEIDYLFLPSVINMTHESSNMTHSYACPYIQCLPYIIGSAVDLESQKFKLLQPVIHFEYGESHVEKTFRKIAADIGVRGKRATNAIKKAQETQKSFYKHMQDRGKEVLDNLGDDETALVIISRPYNGCDSGVNLDLPEKLRDMGILAIPMDCIPMDLEDIAKDYPNMYWKYGQKILAAARFVANDKRLHALYITNFGCGPDSFISKFFPKEVGGKPFLMIDIDEHSADAGVMTRCEAFLDSLKNARTKKFEKETNGSCEHTINVKRTMYIPYMNDCCYMAAAAMRANGVDAVAMPMPDKTSLELGRKYTSGKECYPAILTTGDIVKKAKSPDFEPDRSVFFMATASGPCRFGQYNTMHRMILDDIGLPHVPIYTLDQGDDYQEDTKNLGANFRKLTWNGVVFVDYMQKLLHEIRPYEINKGDSDVVYKQHLRKAEHAIEFGHDLLQVAKDASDALNSVAVDRSVRKPKIGIIGETYVRGNEFSNNFIVRTIEKLGGTAVVPPFSEWLDYIAHLRRVDSKREKDFNSLSVELLTEVIQKYHEHKMSRPFKKSGMKLFKESSIKKLISKGKSYIHDSYRGDPVLSMGRAVEYIEADYDGIINIIPFHCMPGTAVNAVLEKLQREHNDIPLLKLTFDGQEETNEETRLEAFIHQAYQRMESRLSKINDYATVN</sequence>
<dbReference type="Gene3D" id="3.40.50.11900">
    <property type="match status" value="2"/>
</dbReference>
<dbReference type="EMBL" id="JAANXD010000091">
    <property type="protein sequence ID" value="MBS1259401.1"/>
    <property type="molecule type" value="Genomic_DNA"/>
</dbReference>
<dbReference type="NCBIfam" id="TIGR00241">
    <property type="entry name" value="CoA_E_activ"/>
    <property type="match status" value="2"/>
</dbReference>
<dbReference type="SUPFAM" id="SSF53067">
    <property type="entry name" value="Actin-like ATPase domain"/>
    <property type="match status" value="2"/>
</dbReference>
<keyword evidence="4" id="KW-0411">Iron-sulfur</keyword>
<dbReference type="InterPro" id="IPR051805">
    <property type="entry name" value="Dehydratase_Activator_Redct"/>
</dbReference>
<protein>
    <recommendedName>
        <fullName evidence="9">CoA-substrate-specific enzyme activase</fullName>
    </recommendedName>
</protein>
<dbReference type="InterPro" id="IPR008275">
    <property type="entry name" value="CoA_E_activase_dom"/>
</dbReference>
<dbReference type="GO" id="GO:0051536">
    <property type="term" value="F:iron-sulfur cluster binding"/>
    <property type="evidence" value="ECO:0007669"/>
    <property type="project" value="UniProtKB-KW"/>
</dbReference>
<dbReference type="CDD" id="cd24035">
    <property type="entry name" value="ASKHA_NBD_O66634-like_rpt2"/>
    <property type="match status" value="1"/>
</dbReference>
<dbReference type="CDD" id="cd24034">
    <property type="entry name" value="ASKHA_NBD_O66634-like_rpt1"/>
    <property type="match status" value="1"/>
</dbReference>
<dbReference type="InterPro" id="IPR002731">
    <property type="entry name" value="ATPase_BadF"/>
</dbReference>
<evidence type="ECO:0000259" key="6">
    <source>
        <dbReference type="Pfam" id="PF09989"/>
    </source>
</evidence>
<evidence type="ECO:0000256" key="2">
    <source>
        <dbReference type="ARBA" id="ARBA00022723"/>
    </source>
</evidence>
<accession>A0A941W5W3</accession>
<name>A0A941W5W3_9BACT</name>
<dbReference type="PANTHER" id="PTHR32329">
    <property type="entry name" value="BIFUNCTIONAL PROTEIN [INCLUDES 2-HYDROXYACYL-COA DEHYDRATASE (N-TER) AND ITS ACTIVATOR DOMAIN (C_TERM)-RELATED"/>
    <property type="match status" value="1"/>
</dbReference>
<dbReference type="Proteomes" id="UP000722750">
    <property type="component" value="Unassembled WGS sequence"/>
</dbReference>
<organism evidence="7 8">
    <name type="scientific">Candidatus Scalindua arabica</name>
    <dbReference type="NCBI Taxonomy" id="1127984"/>
    <lineage>
        <taxon>Bacteria</taxon>
        <taxon>Pseudomonadati</taxon>
        <taxon>Planctomycetota</taxon>
        <taxon>Candidatus Brocadiia</taxon>
        <taxon>Candidatus Brocadiales</taxon>
        <taxon>Candidatus Scalinduaceae</taxon>
        <taxon>Candidatus Scalindua</taxon>
    </lineage>
</organism>